<feature type="transmembrane region" description="Helical" evidence="1">
    <location>
        <begin position="112"/>
        <end position="130"/>
    </location>
</feature>
<keyword evidence="1" id="KW-0812">Transmembrane</keyword>
<name>A0ABP4G9L1_9MICO</name>
<dbReference type="Gene3D" id="3.30.530.20">
    <property type="match status" value="1"/>
</dbReference>
<proteinExistence type="predicted"/>
<evidence type="ECO:0000256" key="1">
    <source>
        <dbReference type="SAM" id="Phobius"/>
    </source>
</evidence>
<dbReference type="Pfam" id="PF10604">
    <property type="entry name" value="Polyketide_cyc2"/>
    <property type="match status" value="1"/>
</dbReference>
<gene>
    <name evidence="2" type="ORF">GCM10009655_12070</name>
</gene>
<dbReference type="CDD" id="cd07812">
    <property type="entry name" value="SRPBCC"/>
    <property type="match status" value="1"/>
</dbReference>
<dbReference type="RefSeq" id="WP_343924120.1">
    <property type="nucleotide sequence ID" value="NZ_BAAAKW010000022.1"/>
</dbReference>
<comment type="caution">
    <text evidence="2">The sequence shown here is derived from an EMBL/GenBank/DDBJ whole genome shotgun (WGS) entry which is preliminary data.</text>
</comment>
<evidence type="ECO:0000313" key="3">
    <source>
        <dbReference type="Proteomes" id="UP001500943"/>
    </source>
</evidence>
<dbReference type="SUPFAM" id="SSF55961">
    <property type="entry name" value="Bet v1-like"/>
    <property type="match status" value="1"/>
</dbReference>
<dbReference type="InterPro" id="IPR023393">
    <property type="entry name" value="START-like_dom_sf"/>
</dbReference>
<reference evidence="3" key="1">
    <citation type="journal article" date="2019" name="Int. J. Syst. Evol. Microbiol.">
        <title>The Global Catalogue of Microorganisms (GCM) 10K type strain sequencing project: providing services to taxonomists for standard genome sequencing and annotation.</title>
        <authorList>
            <consortium name="The Broad Institute Genomics Platform"/>
            <consortium name="The Broad Institute Genome Sequencing Center for Infectious Disease"/>
            <person name="Wu L."/>
            <person name="Ma J."/>
        </authorList>
    </citation>
    <scope>NUCLEOTIDE SEQUENCE [LARGE SCALE GENOMIC DNA]</scope>
    <source>
        <strain evidence="3">JCM 12762</strain>
    </source>
</reference>
<accession>A0ABP4G9L1</accession>
<evidence type="ECO:0000313" key="2">
    <source>
        <dbReference type="EMBL" id="GAA1214366.1"/>
    </source>
</evidence>
<dbReference type="EMBL" id="BAAAKW010000022">
    <property type="protein sequence ID" value="GAA1214366.1"/>
    <property type="molecule type" value="Genomic_DNA"/>
</dbReference>
<keyword evidence="1" id="KW-0472">Membrane</keyword>
<organism evidence="2 3">
    <name type="scientific">Rhodoglobus aureus</name>
    <dbReference type="NCBI Taxonomy" id="191497"/>
    <lineage>
        <taxon>Bacteria</taxon>
        <taxon>Bacillati</taxon>
        <taxon>Actinomycetota</taxon>
        <taxon>Actinomycetes</taxon>
        <taxon>Micrococcales</taxon>
        <taxon>Microbacteriaceae</taxon>
        <taxon>Rhodoglobus</taxon>
    </lineage>
</organism>
<protein>
    <recommendedName>
        <fullName evidence="4">Polyketide cyclase / dehydrase and lipid transport</fullName>
    </recommendedName>
</protein>
<sequence>MKITDTVHIDAPTERVFEIFCDLDSAAANLSGITKLELLEGSAQLNLGTKWRETRMFAGKEATEEMWVTSYEQDSSYEVDAESRGTHYRSTYQFTPSHGGTRVDYRFTMTPLTFGARVMSVVGLLFLGVMKKALLQDLQQLKTACETATK</sequence>
<keyword evidence="1" id="KW-1133">Transmembrane helix</keyword>
<dbReference type="InterPro" id="IPR019587">
    <property type="entry name" value="Polyketide_cyclase/dehydratase"/>
</dbReference>
<dbReference type="Proteomes" id="UP001500943">
    <property type="component" value="Unassembled WGS sequence"/>
</dbReference>
<evidence type="ECO:0008006" key="4">
    <source>
        <dbReference type="Google" id="ProtNLM"/>
    </source>
</evidence>
<keyword evidence="3" id="KW-1185">Reference proteome</keyword>